<gene>
    <name evidence="2" type="ORF">M9Y10_044030</name>
</gene>
<dbReference type="PANTHER" id="PTHR24006:SF827">
    <property type="entry name" value="UBIQUITIN CARBOXYL-TERMINAL HYDROLASE 34"/>
    <property type="match status" value="1"/>
</dbReference>
<evidence type="ECO:0000313" key="3">
    <source>
        <dbReference type="Proteomes" id="UP001470230"/>
    </source>
</evidence>
<protein>
    <submittedName>
        <fullName evidence="2">Ubiquitin carboxyl-terminal hydrolase 34</fullName>
    </submittedName>
</protein>
<reference evidence="2 3" key="1">
    <citation type="submission" date="2024-04" db="EMBL/GenBank/DDBJ databases">
        <title>Tritrichomonas musculus Genome.</title>
        <authorList>
            <person name="Alves-Ferreira E."/>
            <person name="Grigg M."/>
            <person name="Lorenzi H."/>
            <person name="Galac M."/>
        </authorList>
    </citation>
    <scope>NUCLEOTIDE SEQUENCE [LARGE SCALE GENOMIC DNA]</scope>
    <source>
        <strain evidence="2 3">EAF2021</strain>
    </source>
</reference>
<evidence type="ECO:0000313" key="2">
    <source>
        <dbReference type="EMBL" id="KAK8884907.1"/>
    </source>
</evidence>
<dbReference type="PROSITE" id="PS00973">
    <property type="entry name" value="USP_2"/>
    <property type="match status" value="1"/>
</dbReference>
<dbReference type="InterPro" id="IPR050164">
    <property type="entry name" value="Peptidase_C19"/>
</dbReference>
<evidence type="ECO:0000259" key="1">
    <source>
        <dbReference type="PROSITE" id="PS50235"/>
    </source>
</evidence>
<keyword evidence="2" id="KW-0378">Hydrolase</keyword>
<feature type="domain" description="USP" evidence="1">
    <location>
        <begin position="1185"/>
        <end position="1502"/>
    </location>
</feature>
<dbReference type="PROSITE" id="PS50235">
    <property type="entry name" value="USP_3"/>
    <property type="match status" value="1"/>
</dbReference>
<comment type="caution">
    <text evidence="2">The sequence shown here is derived from an EMBL/GenBank/DDBJ whole genome shotgun (WGS) entry which is preliminary data.</text>
</comment>
<dbReference type="SUPFAM" id="SSF54001">
    <property type="entry name" value="Cysteine proteinases"/>
    <property type="match status" value="1"/>
</dbReference>
<dbReference type="EMBL" id="JAPFFF010000008">
    <property type="protein sequence ID" value="KAK8884907.1"/>
    <property type="molecule type" value="Genomic_DNA"/>
</dbReference>
<keyword evidence="3" id="KW-1185">Reference proteome</keyword>
<sequence>MSSEIQDYYKWTKNFLNSFGYTSQRFLNYYPTFESMIDEYCDNFSLLPPYENKTNDFLYTFVPEIASKIYRLTNLKDDALEFSFNQLLKILYLCVFLSEQCDFKLNKTMKLILDNKQNIYRYNDQLFSMLCELFVSYEYYQRLIARCRDIKPNIKNLSLVFSIRAKIFSAVAIELSEVLSILPDFIIQFKGDSIRTVDSNKLNKIIQKYIVPTFPRRISQGDGSAAIDFSPFFRFCQILILSGNLDKQLLGIKFLNSYLSNTAKDTTSLDSWIKENPESKQLLDFISQTPELHLEFIKLLEPLLLHLSSSHLVQIDYIDQLFQTAKKMGKEESTDLLKLIVKCLNSISNESSTLEWLNLTKKFIFAHKDSPELLTAIILNSSSIENSRDCISYLFKNKALNDIKSIVNSKTRKLILDEIMKIAKNREKIDLEEVKIAADALSFLISSSINYKTDFGDPKLFVHEIISNFSFPDDKSLIYPILVSFYSKSRESLEIEVIPEIFNLQQKTGSDLFWNFLEDIINANKRYSLKRDVCDLLFNTIEQISDNYFPTSTESFIKSFRLLFMIKCANEYIGEFGSSRSLESFRFRKFPQRYFLLLVKLYFSTNEHEVMNSFMLETLTKYSIVPINDIYKALTIYFIPKLIPRANSNVDNAVRYYVIKLIYDVLTTVEKGIYLEDYGNKPKRRHCEIADNSIELTLVMETKDKKSMTVIRKIHSLTSVNCDVFLKRVKNIMGDQNAKAFNTSILLNQPSPLENYSVKKDCNINVIGVYRPLMANILSLSLTENDSILLDPLFNILKSLNANNKENIRLAEITSKLLYFLPSIQNLNIDFDLSKCINYYLFIYCIQILASSSKMNEETINSLVKIFNSRKYKEADLVIIQILIQSFDKEKSPQYLELLIDPLFECINLSQLKEKNQSCDLYNLNNDNNDKFKNLNQILLSISDDDSHSLLFEKALKLLRKLTKYRKEAGLILSKKSNSVVELALNSSKLTSKISIARKIFKIIDQIPNLNEIFPIFVKKIPVQLSDNKFVIKLFSNLWNKMQDSGQITKDPIGKLLLQKCIDCVDFPSIDIFILCKIVRKTVKSLLVLKPNDDKNGLKLDSDILNYAEQFAIKLFDLLFIRDDKNLLTPIFRFIEKFQKYDIKLGANHRLLDITEKCLLNLFSKVGKSNHYNMSATKYPPSDFTGLQNLGSTCFINTIIQPLFYTYQFRFNVLFNKDISEKTENKNLMYDLFTEMLTTQKGYVKMNEFVSQFSTDIETNRQQDCVEYLLILSEKLGKQSYNLFKGVLVDHLTSSISSSNLIENDSRDEDFIHLSVNVQKFKNLEDSLKSLFGNSVLVSPSESSVSNSETNLSVLSGAESNLQKYSRIKVAPQFLIICLNRFEYNLKTFQKIKINSKFSFPFILDVSEYVESNDKGSANDDIFADCNGIYKYELYAVSIHNGNADSGHYTALVKINGDWIDFNDRSAKKITKEEVMALSFGTDNQREANRERNAYVLYYRRLLQINNPNNNNNENENVSAGNEKVIDLYNEKIIDQVFMRFSEKIEKKLHLSMYYDESALRHQKDRFRDYSISDLNSNLQVLISYFFNVYCHSSSKDCKDYVEKFIKKLNDLEKVEDISKSGDSLFNFLLNQTDGSNFNNTYCPKLIETFLKCKIEQIMLSIRNLILNYSDNIKCKDVLTLLISNLSLFKDKPEKLESITPLFLGYVTKDQTQKTEVKPSRIQIARDMNWGKKILEFIDFCSQKLSESYQRKVRLSDLLVLLKDLLLVDTEMLEEKASSYSKTLSKSIIDSIKKNIKFLLMNSFNSLPLLELFNVAVSFSSTSSSNLAPSAQFIKAIEDSSRSDTRNKLIMNFIIGLIECDADSEMVCDCLFYEMSKTELSSFFKDYLRNPNNENCYLKQFLADNYFNFVLPELISAKKDTRLKAEHLTYDMFVEVKPPTKSPQYTYSRSTNNRSPTESLIRFSKDLNHFFDKVFEIIDEMTSKEKSVKKSGSIKISTSSCPRDYDLYIFENFLRVVKWTIKRVKNCSNEKLEKSIISDENHYLNLFNQIYNAYLFINSKNSRSSRYNPDANYRAIVDIFKALPYEKILLSTRKEGDSKITLDENEVVEKIENVITNSLDFVPLSITLSDEISKILLIISTVNTGNKNVKQTSSNNLLLRIYENERFVNFFKSQKKFRQDETRFEKFYSSTISTVFLNSELYRKESLIILDNPLNFSLEYALLTAMLETVYHLLPGNFIIKLMKWIIKNVNMRAEPADFMETVFSINSSVKKGLLPSNTRIPVEELFEKNTTPLKSYSSQPVSAIKTDGNRTIDKNCDLIKSFDCIGYKGKMRYDDSIHYFTFVKYICSICQSEAASNNSLSFLKFVPDEILMKLLGKMNLIDGSNVSYFAFEVSTFFDLLTDFKRFELVSQFVNGIFPLSSIGYWSSNTKILQIFLKLFESTVDVVNTGNDEIDLMFDSLFLVTKNMLTEIILSGSSSKIVDYSLAFLKNLKPEMMKRMINELVNEFNLENNVNKKKIITENLRKIIRWFPVYTEYTKNMIEL</sequence>
<dbReference type="PANTHER" id="PTHR24006">
    <property type="entry name" value="UBIQUITIN CARBOXYL-TERMINAL HYDROLASE"/>
    <property type="match status" value="1"/>
</dbReference>
<dbReference type="Pfam" id="PF00443">
    <property type="entry name" value="UCH"/>
    <property type="match status" value="1"/>
</dbReference>
<dbReference type="InterPro" id="IPR028889">
    <property type="entry name" value="USP"/>
</dbReference>
<dbReference type="InterPro" id="IPR018200">
    <property type="entry name" value="USP_CS"/>
</dbReference>
<dbReference type="InterPro" id="IPR038765">
    <property type="entry name" value="Papain-like_cys_pep_sf"/>
</dbReference>
<name>A0ABR2K1U9_9EUKA</name>
<dbReference type="GO" id="GO:0016787">
    <property type="term" value="F:hydrolase activity"/>
    <property type="evidence" value="ECO:0007669"/>
    <property type="project" value="UniProtKB-KW"/>
</dbReference>
<dbReference type="Gene3D" id="3.90.70.10">
    <property type="entry name" value="Cysteine proteinases"/>
    <property type="match status" value="1"/>
</dbReference>
<organism evidence="2 3">
    <name type="scientific">Tritrichomonas musculus</name>
    <dbReference type="NCBI Taxonomy" id="1915356"/>
    <lineage>
        <taxon>Eukaryota</taxon>
        <taxon>Metamonada</taxon>
        <taxon>Parabasalia</taxon>
        <taxon>Tritrichomonadida</taxon>
        <taxon>Tritrichomonadidae</taxon>
        <taxon>Tritrichomonas</taxon>
    </lineage>
</organism>
<dbReference type="InterPro" id="IPR001394">
    <property type="entry name" value="Peptidase_C19_UCH"/>
</dbReference>
<proteinExistence type="predicted"/>
<accession>A0ABR2K1U9</accession>
<dbReference type="Proteomes" id="UP001470230">
    <property type="component" value="Unassembled WGS sequence"/>
</dbReference>